<evidence type="ECO:0000313" key="6">
    <source>
        <dbReference type="Proteomes" id="UP000886523"/>
    </source>
</evidence>
<dbReference type="Pfam" id="PF00135">
    <property type="entry name" value="COesterase"/>
    <property type="match status" value="1"/>
</dbReference>
<dbReference type="EMBL" id="MU129068">
    <property type="protein sequence ID" value="KAF9507965.1"/>
    <property type="molecule type" value="Genomic_DNA"/>
</dbReference>
<keyword evidence="2 3" id="KW-0378">Hydrolase</keyword>
<dbReference type="Proteomes" id="UP000886523">
    <property type="component" value="Unassembled WGS sequence"/>
</dbReference>
<organism evidence="5 6">
    <name type="scientific">Hydnum rufescens UP504</name>
    <dbReference type="NCBI Taxonomy" id="1448309"/>
    <lineage>
        <taxon>Eukaryota</taxon>
        <taxon>Fungi</taxon>
        <taxon>Dikarya</taxon>
        <taxon>Basidiomycota</taxon>
        <taxon>Agaricomycotina</taxon>
        <taxon>Agaricomycetes</taxon>
        <taxon>Cantharellales</taxon>
        <taxon>Hydnaceae</taxon>
        <taxon>Hydnum</taxon>
    </lineage>
</organism>
<name>A0A9P6ALB0_9AGAM</name>
<evidence type="ECO:0000256" key="1">
    <source>
        <dbReference type="ARBA" id="ARBA00005964"/>
    </source>
</evidence>
<dbReference type="GO" id="GO:0052689">
    <property type="term" value="F:carboxylic ester hydrolase activity"/>
    <property type="evidence" value="ECO:0007669"/>
    <property type="project" value="TreeGrafter"/>
</dbReference>
<dbReference type="PANTHER" id="PTHR43918">
    <property type="entry name" value="ACETYLCHOLINESTERASE"/>
    <property type="match status" value="1"/>
</dbReference>
<evidence type="ECO:0000256" key="3">
    <source>
        <dbReference type="RuleBase" id="RU361235"/>
    </source>
</evidence>
<dbReference type="InterPro" id="IPR002018">
    <property type="entry name" value="CarbesteraseB"/>
</dbReference>
<dbReference type="InterPro" id="IPR050654">
    <property type="entry name" value="AChE-related_enzymes"/>
</dbReference>
<comment type="similarity">
    <text evidence="1 3">Belongs to the type-B carboxylesterase/lipase family.</text>
</comment>
<keyword evidence="6" id="KW-1185">Reference proteome</keyword>
<evidence type="ECO:0000256" key="2">
    <source>
        <dbReference type="ARBA" id="ARBA00022801"/>
    </source>
</evidence>
<reference evidence="5" key="1">
    <citation type="journal article" date="2020" name="Nat. Commun.">
        <title>Large-scale genome sequencing of mycorrhizal fungi provides insights into the early evolution of symbiotic traits.</title>
        <authorList>
            <person name="Miyauchi S."/>
            <person name="Kiss E."/>
            <person name="Kuo A."/>
            <person name="Drula E."/>
            <person name="Kohler A."/>
            <person name="Sanchez-Garcia M."/>
            <person name="Morin E."/>
            <person name="Andreopoulos B."/>
            <person name="Barry K.W."/>
            <person name="Bonito G."/>
            <person name="Buee M."/>
            <person name="Carver A."/>
            <person name="Chen C."/>
            <person name="Cichocki N."/>
            <person name="Clum A."/>
            <person name="Culley D."/>
            <person name="Crous P.W."/>
            <person name="Fauchery L."/>
            <person name="Girlanda M."/>
            <person name="Hayes R.D."/>
            <person name="Keri Z."/>
            <person name="LaButti K."/>
            <person name="Lipzen A."/>
            <person name="Lombard V."/>
            <person name="Magnuson J."/>
            <person name="Maillard F."/>
            <person name="Murat C."/>
            <person name="Nolan M."/>
            <person name="Ohm R.A."/>
            <person name="Pangilinan J."/>
            <person name="Pereira M.F."/>
            <person name="Perotto S."/>
            <person name="Peter M."/>
            <person name="Pfister S."/>
            <person name="Riley R."/>
            <person name="Sitrit Y."/>
            <person name="Stielow J.B."/>
            <person name="Szollosi G."/>
            <person name="Zifcakova L."/>
            <person name="Stursova M."/>
            <person name="Spatafora J.W."/>
            <person name="Tedersoo L."/>
            <person name="Vaario L.M."/>
            <person name="Yamada A."/>
            <person name="Yan M."/>
            <person name="Wang P."/>
            <person name="Xu J."/>
            <person name="Bruns T."/>
            <person name="Baldrian P."/>
            <person name="Vilgalys R."/>
            <person name="Dunand C."/>
            <person name="Henrissat B."/>
            <person name="Grigoriev I.V."/>
            <person name="Hibbett D."/>
            <person name="Nagy L.G."/>
            <person name="Martin F.M."/>
        </authorList>
    </citation>
    <scope>NUCLEOTIDE SEQUENCE</scope>
    <source>
        <strain evidence="5">UP504</strain>
    </source>
</reference>
<gene>
    <name evidence="5" type="ORF">BS47DRAFT_264345</name>
</gene>
<dbReference type="InterPro" id="IPR019819">
    <property type="entry name" value="Carboxylesterase_B_CS"/>
</dbReference>
<dbReference type="EC" id="3.1.1.-" evidence="3"/>
<dbReference type="Gene3D" id="3.40.50.1820">
    <property type="entry name" value="alpha/beta hydrolase"/>
    <property type="match status" value="1"/>
</dbReference>
<sequence>MIPSRIISAKAYGLSCIQTTSRVGSYRVQGHVSEDCLTVNVIRPASTDSSAKLPVMVWIYGGGFTSGASVRYDGSELVKQSLVIIIYVSMNYRLNLFGFLASSEVEKRAKSKGDAVLNAGLLDQRLALQWVQKNIDAFGGDRDKVVVFGESAGAMSIGSHLLSNHGKHSGLFRGAILESGGSIGIPVIRAKEYDASYAKLAERVACNSSSSSSVFDCLRTVPVDTFQAVLEERRSGVTAAALREHPNNVVQDDDFHHARPSEAFKAGKIARVPTIIGTVLDEGVGFGTNKLTSETNFENS</sequence>
<evidence type="ECO:0000259" key="4">
    <source>
        <dbReference type="Pfam" id="PF00135"/>
    </source>
</evidence>
<comment type="caution">
    <text evidence="5">The sequence shown here is derived from an EMBL/GenBank/DDBJ whole genome shotgun (WGS) entry which is preliminary data.</text>
</comment>
<protein>
    <recommendedName>
        <fullName evidence="3">Carboxylic ester hydrolase</fullName>
        <ecNumber evidence="3">3.1.1.-</ecNumber>
    </recommendedName>
</protein>
<dbReference type="PROSITE" id="PS00941">
    <property type="entry name" value="CARBOXYLESTERASE_B_2"/>
    <property type="match status" value="1"/>
</dbReference>
<dbReference type="PANTHER" id="PTHR43918:SF4">
    <property type="entry name" value="CARBOXYLIC ESTER HYDROLASE"/>
    <property type="match status" value="1"/>
</dbReference>
<dbReference type="OrthoDB" id="408631at2759"/>
<evidence type="ECO:0000313" key="5">
    <source>
        <dbReference type="EMBL" id="KAF9507965.1"/>
    </source>
</evidence>
<accession>A0A9P6ALB0</accession>
<proteinExistence type="inferred from homology"/>
<dbReference type="InterPro" id="IPR019826">
    <property type="entry name" value="Carboxylesterase_B_AS"/>
</dbReference>
<feature type="domain" description="Carboxylesterase type B" evidence="4">
    <location>
        <begin position="6"/>
        <end position="293"/>
    </location>
</feature>
<dbReference type="SUPFAM" id="SSF53474">
    <property type="entry name" value="alpha/beta-Hydrolases"/>
    <property type="match status" value="1"/>
</dbReference>
<dbReference type="AlphaFoldDB" id="A0A9P6ALB0"/>
<dbReference type="InterPro" id="IPR029058">
    <property type="entry name" value="AB_hydrolase_fold"/>
</dbReference>
<dbReference type="PROSITE" id="PS00122">
    <property type="entry name" value="CARBOXYLESTERASE_B_1"/>
    <property type="match status" value="1"/>
</dbReference>